<evidence type="ECO:0000313" key="11">
    <source>
        <dbReference type="EMBL" id="RVW34857.1"/>
    </source>
</evidence>
<dbReference type="EMBL" id="QGNW01001623">
    <property type="protein sequence ID" value="RVW34857.1"/>
    <property type="molecule type" value="Genomic_DNA"/>
</dbReference>
<evidence type="ECO:0000256" key="3">
    <source>
        <dbReference type="ARBA" id="ARBA00022723"/>
    </source>
</evidence>
<evidence type="ECO:0000256" key="9">
    <source>
        <dbReference type="SAM" id="Phobius"/>
    </source>
</evidence>
<evidence type="ECO:0000256" key="5">
    <source>
        <dbReference type="ARBA" id="ARBA00022833"/>
    </source>
</evidence>
<dbReference type="GO" id="GO:0070897">
    <property type="term" value="P:transcription preinitiation complex assembly"/>
    <property type="evidence" value="ECO:0007669"/>
    <property type="project" value="InterPro"/>
</dbReference>
<keyword evidence="9" id="KW-1133">Transmembrane helix</keyword>
<evidence type="ECO:0000256" key="8">
    <source>
        <dbReference type="ARBA" id="ARBA00023242"/>
    </source>
</evidence>
<evidence type="ECO:0000256" key="2">
    <source>
        <dbReference type="ARBA" id="ARBA00010857"/>
    </source>
</evidence>
<dbReference type="InterPro" id="IPR013150">
    <property type="entry name" value="TFIIB_cyclin"/>
</dbReference>
<gene>
    <name evidence="12" type="primary">BRF1_1</name>
    <name evidence="11" type="synonym">BRF1_0</name>
    <name evidence="12" type="ORF">CK203_034397</name>
    <name evidence="11" type="ORF">CK203_078000</name>
</gene>
<proteinExistence type="inferred from homology"/>
<keyword evidence="3" id="KW-0479">Metal-binding</keyword>
<evidence type="ECO:0000313" key="12">
    <source>
        <dbReference type="EMBL" id="RVW89875.1"/>
    </source>
</evidence>
<keyword evidence="9" id="KW-0812">Transmembrane</keyword>
<comment type="subcellular location">
    <subcellularLocation>
        <location evidence="1">Nucleus</location>
    </subcellularLocation>
</comment>
<name>A0A438HZJ1_VITVI</name>
<protein>
    <submittedName>
        <fullName evidence="12">Transcription factor IIIB 70 kDa subunit</fullName>
    </submittedName>
</protein>
<dbReference type="InterPro" id="IPR036915">
    <property type="entry name" value="Cyclin-like_sf"/>
</dbReference>
<dbReference type="EMBL" id="QGNW01000160">
    <property type="protein sequence ID" value="RVW89875.1"/>
    <property type="molecule type" value="Genomic_DNA"/>
</dbReference>
<dbReference type="PANTHER" id="PTHR11618">
    <property type="entry name" value="TRANSCRIPTION INITIATION FACTOR IIB-RELATED"/>
    <property type="match status" value="1"/>
</dbReference>
<dbReference type="Pfam" id="PF00382">
    <property type="entry name" value="TFIIB"/>
    <property type="match status" value="1"/>
</dbReference>
<evidence type="ECO:0000256" key="7">
    <source>
        <dbReference type="ARBA" id="ARBA00023163"/>
    </source>
</evidence>
<keyword evidence="5" id="KW-0862">Zinc</keyword>
<keyword evidence="9" id="KW-0472">Membrane</keyword>
<evidence type="ECO:0000259" key="10">
    <source>
        <dbReference type="Pfam" id="PF00382"/>
    </source>
</evidence>
<evidence type="ECO:0000313" key="13">
    <source>
        <dbReference type="Proteomes" id="UP000288805"/>
    </source>
</evidence>
<keyword evidence="6" id="KW-0805">Transcription regulation</keyword>
<feature type="transmembrane region" description="Helical" evidence="9">
    <location>
        <begin position="118"/>
        <end position="138"/>
    </location>
</feature>
<dbReference type="GO" id="GO:0017025">
    <property type="term" value="F:TBP-class protein binding"/>
    <property type="evidence" value="ECO:0007669"/>
    <property type="project" value="InterPro"/>
</dbReference>
<dbReference type="InterPro" id="IPR000812">
    <property type="entry name" value="TFIIB"/>
</dbReference>
<evidence type="ECO:0000256" key="4">
    <source>
        <dbReference type="ARBA" id="ARBA00022771"/>
    </source>
</evidence>
<dbReference type="GO" id="GO:0005634">
    <property type="term" value="C:nucleus"/>
    <property type="evidence" value="ECO:0007669"/>
    <property type="project" value="UniProtKB-SubCell"/>
</dbReference>
<dbReference type="Proteomes" id="UP000288805">
    <property type="component" value="Unassembled WGS sequence"/>
</dbReference>
<keyword evidence="8" id="KW-0539">Nucleus</keyword>
<keyword evidence="7" id="KW-0804">Transcription</keyword>
<dbReference type="SUPFAM" id="SSF47954">
    <property type="entry name" value="Cyclin-like"/>
    <property type="match status" value="1"/>
</dbReference>
<keyword evidence="4" id="KW-0863">Zinc-finger</keyword>
<dbReference type="Gene3D" id="1.10.472.170">
    <property type="match status" value="1"/>
</dbReference>
<comment type="similarity">
    <text evidence="2">Belongs to the TFIIB family.</text>
</comment>
<evidence type="ECO:0000256" key="6">
    <source>
        <dbReference type="ARBA" id="ARBA00023015"/>
    </source>
</evidence>
<dbReference type="PANTHER" id="PTHR11618:SF4">
    <property type="entry name" value="TRANSCRIPTION FACTOR IIIB 90 KDA SUBUNIT"/>
    <property type="match status" value="1"/>
</dbReference>
<comment type="caution">
    <text evidence="12">The sequence shown here is derived from an EMBL/GenBank/DDBJ whole genome shotgun (WGS) entry which is preliminary data.</text>
</comment>
<dbReference type="AlphaFoldDB" id="A0A438HZJ1"/>
<evidence type="ECO:0000256" key="1">
    <source>
        <dbReference type="ARBA" id="ARBA00004123"/>
    </source>
</evidence>
<organism evidence="12 13">
    <name type="scientific">Vitis vinifera</name>
    <name type="common">Grape</name>
    <dbReference type="NCBI Taxonomy" id="29760"/>
    <lineage>
        <taxon>Eukaryota</taxon>
        <taxon>Viridiplantae</taxon>
        <taxon>Streptophyta</taxon>
        <taxon>Embryophyta</taxon>
        <taxon>Tracheophyta</taxon>
        <taxon>Spermatophyta</taxon>
        <taxon>Magnoliopsida</taxon>
        <taxon>eudicotyledons</taxon>
        <taxon>Gunneridae</taxon>
        <taxon>Pentapetalae</taxon>
        <taxon>rosids</taxon>
        <taxon>Vitales</taxon>
        <taxon>Vitaceae</taxon>
        <taxon>Viteae</taxon>
        <taxon>Vitis</taxon>
    </lineage>
</organism>
<sequence>MVWCTNCARDCRTERLLNGYLCCTACGKVVDQDNFSNDPVFVKNAAGQSQMSGNFVKTVQSDYSASRERTLNDAYAEIGHIANAIGVSGGDSIIRPALAFYTIALERNFTRGRRKEQVAAACLYIACSYVLGAVFLQLCKLLSLEEHPIVQKPVDPSLFIHRFAAGKHLLSL</sequence>
<accession>A0A438HZJ1</accession>
<feature type="domain" description="Transcription factor TFIIB cyclin-like" evidence="10">
    <location>
        <begin position="68"/>
        <end position="128"/>
    </location>
</feature>
<reference evidence="12 13" key="1">
    <citation type="journal article" date="2018" name="PLoS Genet.">
        <title>Population sequencing reveals clonal diversity and ancestral inbreeding in the grapevine cultivar Chardonnay.</title>
        <authorList>
            <person name="Roach M.J."/>
            <person name="Johnson D.L."/>
            <person name="Bohlmann J."/>
            <person name="van Vuuren H.J."/>
            <person name="Jones S.J."/>
            <person name="Pretorius I.S."/>
            <person name="Schmidt S.A."/>
            <person name="Borneman A.R."/>
        </authorList>
    </citation>
    <scope>NUCLEOTIDE SEQUENCE [LARGE SCALE GENOMIC DNA]</scope>
    <source>
        <strain evidence="13">cv. Chardonnay</strain>
        <strain evidence="12">I10V1</strain>
        <tissue evidence="12">Leaf</tissue>
    </source>
</reference>
<dbReference type="GO" id="GO:0008270">
    <property type="term" value="F:zinc ion binding"/>
    <property type="evidence" value="ECO:0007669"/>
    <property type="project" value="UniProtKB-KW"/>
</dbReference>